<accession>A0A9I9DS42</accession>
<dbReference type="AlphaFoldDB" id="A0A9I9DS42"/>
<protein>
    <submittedName>
        <fullName evidence="1">Uncharacterized protein</fullName>
    </submittedName>
</protein>
<evidence type="ECO:0000313" key="1">
    <source>
        <dbReference type="EnsemblPlants" id="MELO3C023280.2.1"/>
    </source>
</evidence>
<reference evidence="1" key="1">
    <citation type="submission" date="2023-03" db="UniProtKB">
        <authorList>
            <consortium name="EnsemblPlants"/>
        </authorList>
    </citation>
    <scope>IDENTIFICATION</scope>
</reference>
<proteinExistence type="predicted"/>
<dbReference type="EnsemblPlants" id="MELO3C023280.2.1">
    <property type="protein sequence ID" value="MELO3C023280.2.1"/>
    <property type="gene ID" value="MELO3C023280.2"/>
</dbReference>
<name>A0A9I9DS42_CUCME</name>
<organism evidence="1">
    <name type="scientific">Cucumis melo</name>
    <name type="common">Muskmelon</name>
    <dbReference type="NCBI Taxonomy" id="3656"/>
    <lineage>
        <taxon>Eukaryota</taxon>
        <taxon>Viridiplantae</taxon>
        <taxon>Streptophyta</taxon>
        <taxon>Embryophyta</taxon>
        <taxon>Tracheophyta</taxon>
        <taxon>Spermatophyta</taxon>
        <taxon>Magnoliopsida</taxon>
        <taxon>eudicotyledons</taxon>
        <taxon>Gunneridae</taxon>
        <taxon>Pentapetalae</taxon>
        <taxon>rosids</taxon>
        <taxon>fabids</taxon>
        <taxon>Cucurbitales</taxon>
        <taxon>Cucurbitaceae</taxon>
        <taxon>Benincaseae</taxon>
        <taxon>Cucumis</taxon>
    </lineage>
</organism>
<dbReference type="Gramene" id="MELO3C023280.2.1">
    <property type="protein sequence ID" value="MELO3C023280.2.1"/>
    <property type="gene ID" value="MELO3C023280.2"/>
</dbReference>
<sequence length="49" mass="5882">MENDRAVHNWKREVRRWLLHTRGAVRYTDLIQGHRRHRFLAGKEGVATS</sequence>